<dbReference type="AlphaFoldDB" id="X0WCL2"/>
<gene>
    <name evidence="1" type="ORF">S01H1_47542</name>
</gene>
<sequence length="67" mass="7119">MEQALDAEENPGLELKDGVGLGQRGFAVIVEVHIQVILPVGVDYNYLNGGGALQLDFVVSRATVPLL</sequence>
<reference evidence="1" key="1">
    <citation type="journal article" date="2014" name="Front. Microbiol.">
        <title>High frequency of phylogenetically diverse reductive dehalogenase-homologous genes in deep subseafloor sedimentary metagenomes.</title>
        <authorList>
            <person name="Kawai M."/>
            <person name="Futagami T."/>
            <person name="Toyoda A."/>
            <person name="Takaki Y."/>
            <person name="Nishi S."/>
            <person name="Hori S."/>
            <person name="Arai W."/>
            <person name="Tsubouchi T."/>
            <person name="Morono Y."/>
            <person name="Uchiyama I."/>
            <person name="Ito T."/>
            <person name="Fujiyama A."/>
            <person name="Inagaki F."/>
            <person name="Takami H."/>
        </authorList>
    </citation>
    <scope>NUCLEOTIDE SEQUENCE</scope>
    <source>
        <strain evidence="1">Expedition CK06-06</strain>
    </source>
</reference>
<protein>
    <submittedName>
        <fullName evidence="1">Uncharacterized protein</fullName>
    </submittedName>
</protein>
<evidence type="ECO:0000313" key="1">
    <source>
        <dbReference type="EMBL" id="GAG22318.1"/>
    </source>
</evidence>
<feature type="non-terminal residue" evidence="1">
    <location>
        <position position="67"/>
    </location>
</feature>
<accession>X0WCL2</accession>
<organism evidence="1">
    <name type="scientific">marine sediment metagenome</name>
    <dbReference type="NCBI Taxonomy" id="412755"/>
    <lineage>
        <taxon>unclassified sequences</taxon>
        <taxon>metagenomes</taxon>
        <taxon>ecological metagenomes</taxon>
    </lineage>
</organism>
<name>X0WCL2_9ZZZZ</name>
<proteinExistence type="predicted"/>
<dbReference type="EMBL" id="BARS01030481">
    <property type="protein sequence ID" value="GAG22318.1"/>
    <property type="molecule type" value="Genomic_DNA"/>
</dbReference>
<comment type="caution">
    <text evidence="1">The sequence shown here is derived from an EMBL/GenBank/DDBJ whole genome shotgun (WGS) entry which is preliminary data.</text>
</comment>